<dbReference type="Proteomes" id="UP001515100">
    <property type="component" value="Unassembled WGS sequence"/>
</dbReference>
<evidence type="ECO:0000313" key="9">
    <source>
        <dbReference type="Proteomes" id="UP001515100"/>
    </source>
</evidence>
<comment type="caution">
    <text evidence="8">The sequence shown here is derived from an EMBL/GenBank/DDBJ whole genome shotgun (WGS) entry which is preliminary data.</text>
</comment>
<dbReference type="SUPFAM" id="SSF51695">
    <property type="entry name" value="PLC-like phosphodiesterases"/>
    <property type="match status" value="1"/>
</dbReference>
<dbReference type="EMBL" id="SDPP02000001">
    <property type="protein sequence ID" value="KAA1380412.1"/>
    <property type="molecule type" value="Genomic_DNA"/>
</dbReference>
<dbReference type="CDD" id="cd08602">
    <property type="entry name" value="GDPD_ScGlpQ1_like"/>
    <property type="match status" value="1"/>
</dbReference>
<protein>
    <recommendedName>
        <fullName evidence="2">glycerophosphodiester phosphodiesterase</fullName>
        <ecNumber evidence="2">3.1.4.46</ecNumber>
    </recommendedName>
</protein>
<keyword evidence="9" id="KW-1185">Reference proteome</keyword>
<dbReference type="PROSITE" id="PS51704">
    <property type="entry name" value="GP_PDE"/>
    <property type="match status" value="1"/>
</dbReference>
<gene>
    <name evidence="8" type="ORF">ESP62_004305</name>
</gene>
<organism evidence="8 9">
    <name type="scientific">Aeromicrobium fastidiosum</name>
    <dbReference type="NCBI Taxonomy" id="52699"/>
    <lineage>
        <taxon>Bacteria</taxon>
        <taxon>Bacillati</taxon>
        <taxon>Actinomycetota</taxon>
        <taxon>Actinomycetes</taxon>
        <taxon>Propionibacteriales</taxon>
        <taxon>Nocardioidaceae</taxon>
        <taxon>Aeromicrobium</taxon>
    </lineage>
</organism>
<evidence type="ECO:0000313" key="8">
    <source>
        <dbReference type="EMBL" id="KAA1380412.1"/>
    </source>
</evidence>
<dbReference type="OrthoDB" id="9758957at2"/>
<feature type="domain" description="GP-PDE" evidence="7">
    <location>
        <begin position="56"/>
        <end position="381"/>
    </location>
</feature>
<dbReference type="InterPro" id="IPR030395">
    <property type="entry name" value="GP_PDE_dom"/>
</dbReference>
<keyword evidence="5" id="KW-0378">Hydrolase</keyword>
<reference evidence="8" key="1">
    <citation type="submission" date="2019-09" db="EMBL/GenBank/DDBJ databases">
        <authorList>
            <person name="Li J."/>
        </authorList>
    </citation>
    <scope>NUCLEOTIDE SEQUENCE [LARGE SCALE GENOMIC DNA]</scope>
    <source>
        <strain evidence="8">NRBC 14897</strain>
    </source>
</reference>
<evidence type="ECO:0000256" key="1">
    <source>
        <dbReference type="ARBA" id="ARBA00007277"/>
    </source>
</evidence>
<comment type="catalytic activity">
    <reaction evidence="6">
        <text>a sn-glycero-3-phosphodiester + H2O = an alcohol + sn-glycerol 3-phosphate + H(+)</text>
        <dbReference type="Rhea" id="RHEA:12969"/>
        <dbReference type="ChEBI" id="CHEBI:15377"/>
        <dbReference type="ChEBI" id="CHEBI:15378"/>
        <dbReference type="ChEBI" id="CHEBI:30879"/>
        <dbReference type="ChEBI" id="CHEBI:57597"/>
        <dbReference type="ChEBI" id="CHEBI:83408"/>
        <dbReference type="EC" id="3.1.4.46"/>
    </reaction>
</comment>
<accession>A0A641ARV8</accession>
<dbReference type="GO" id="GO:0006071">
    <property type="term" value="P:glycerol metabolic process"/>
    <property type="evidence" value="ECO:0007669"/>
    <property type="project" value="UniProtKB-KW"/>
</dbReference>
<proteinExistence type="inferred from homology"/>
<evidence type="ECO:0000256" key="6">
    <source>
        <dbReference type="ARBA" id="ARBA00047512"/>
    </source>
</evidence>
<sequence length="403" mass="44086">MTLLSTGTITPHVRRAAHVIGAAALATGLTAVPATAEPAPAIDRRHAEPPRHAQPVTVFAHRGASGYRPEHTLAAYELAIRMGADYIEPDLVSTKDGVLVARHENEISGTTDVADHPEFANRKTTKTIDGVAVSGWFTEDFSLRELRTLRAKERLPGVRPGNTRYDGRFQVPTFDEILDLVRRESRARGRTIGVAPETKHPTYFRSIGLPLERPLLRSLRLAGLDSKKSKVVIQSFETSNLRQLSRETKVKLVQLTSATGAPYDLVAQGDPRTYADLMSPAGLRRVATYADWLGPEKSSVIPRDAAGFLTQPTSVVDDAHRAGLKVVVYTFRDENQFLPADFRDGDDPNAKGDIFGELDTFFRTGIDAVFSDYPDTAVAARNWYAGATSSLTSRARQGSHEAA</sequence>
<evidence type="ECO:0000256" key="4">
    <source>
        <dbReference type="ARBA" id="ARBA00022798"/>
    </source>
</evidence>
<dbReference type="PANTHER" id="PTHR43620:SF7">
    <property type="entry name" value="GLYCEROPHOSPHODIESTER PHOSPHODIESTERASE GDPD5-RELATED"/>
    <property type="match status" value="1"/>
</dbReference>
<comment type="similarity">
    <text evidence="1">Belongs to the glycerophosphoryl diester phosphodiesterase family.</text>
</comment>
<evidence type="ECO:0000256" key="2">
    <source>
        <dbReference type="ARBA" id="ARBA00012247"/>
    </source>
</evidence>
<keyword evidence="3" id="KW-0732">Signal</keyword>
<dbReference type="AlphaFoldDB" id="A0A641ARV8"/>
<evidence type="ECO:0000259" key="7">
    <source>
        <dbReference type="PROSITE" id="PS51704"/>
    </source>
</evidence>
<dbReference type="Pfam" id="PF03009">
    <property type="entry name" value="GDPD"/>
    <property type="match status" value="1"/>
</dbReference>
<dbReference type="PANTHER" id="PTHR43620">
    <property type="entry name" value="GLYCEROPHOSPHORYL DIESTER PHOSPHODIESTERASE"/>
    <property type="match status" value="1"/>
</dbReference>
<dbReference type="RefSeq" id="WP_129180851.1">
    <property type="nucleotide sequence ID" value="NZ_JAGIOG010000001.1"/>
</dbReference>
<dbReference type="GO" id="GO:0042597">
    <property type="term" value="C:periplasmic space"/>
    <property type="evidence" value="ECO:0007669"/>
    <property type="project" value="TreeGrafter"/>
</dbReference>
<keyword evidence="4" id="KW-0319">Glycerol metabolism</keyword>
<dbReference type="GO" id="GO:0008889">
    <property type="term" value="F:glycerophosphodiester phosphodiesterase activity"/>
    <property type="evidence" value="ECO:0007669"/>
    <property type="project" value="UniProtKB-EC"/>
</dbReference>
<dbReference type="InterPro" id="IPR017946">
    <property type="entry name" value="PLC-like_Pdiesterase_TIM-brl"/>
</dbReference>
<evidence type="ECO:0000256" key="5">
    <source>
        <dbReference type="ARBA" id="ARBA00022801"/>
    </source>
</evidence>
<name>A0A641ARV8_9ACTN</name>
<evidence type="ECO:0000256" key="3">
    <source>
        <dbReference type="ARBA" id="ARBA00022729"/>
    </source>
</evidence>
<dbReference type="EC" id="3.1.4.46" evidence="2"/>
<dbReference type="Gene3D" id="3.20.20.190">
    <property type="entry name" value="Phosphatidylinositol (PI) phosphodiesterase"/>
    <property type="match status" value="1"/>
</dbReference>
<dbReference type="GO" id="GO:0006629">
    <property type="term" value="P:lipid metabolic process"/>
    <property type="evidence" value="ECO:0007669"/>
    <property type="project" value="InterPro"/>
</dbReference>